<dbReference type="OrthoDB" id="4506189at2759"/>
<organism evidence="1 2">
    <name type="scientific">Trichinella papuae</name>
    <dbReference type="NCBI Taxonomy" id="268474"/>
    <lineage>
        <taxon>Eukaryota</taxon>
        <taxon>Metazoa</taxon>
        <taxon>Ecdysozoa</taxon>
        <taxon>Nematoda</taxon>
        <taxon>Enoplea</taxon>
        <taxon>Dorylaimia</taxon>
        <taxon>Trichinellida</taxon>
        <taxon>Trichinellidae</taxon>
        <taxon>Trichinella</taxon>
    </lineage>
</organism>
<sequence>MICTFETSAHQFERTESFVCGKSARRLRSQLLNDLMKRNEYQDKIIQQLLKSLKENVILCENIVRKDNMTIKEASALAVKNSSSLNDKVEELRDHIVASVNWKMQSLNENSNSLDNINNQAINISQQPPQSPFTAHRKMCENTGCKQSRNRAINTYNKRICSGKSELFKQCNHQKLNKPYSESKNLIKQDVAKIFLRITMINSENIADQMRGGIYVLSIKNV</sequence>
<dbReference type="AlphaFoldDB" id="A0A0V1MQL2"/>
<reference evidence="1 2" key="1">
    <citation type="submission" date="2015-01" db="EMBL/GenBank/DDBJ databases">
        <title>Evolution of Trichinella species and genotypes.</title>
        <authorList>
            <person name="Korhonen P.K."/>
            <person name="Edoardo P."/>
            <person name="Giuseppe L.R."/>
            <person name="Gasser R.B."/>
        </authorList>
    </citation>
    <scope>NUCLEOTIDE SEQUENCE [LARGE SCALE GENOMIC DNA]</scope>
    <source>
        <strain evidence="1">ISS1980</strain>
    </source>
</reference>
<comment type="caution">
    <text evidence="1">The sequence shown here is derived from an EMBL/GenBank/DDBJ whole genome shotgun (WGS) entry which is preliminary data.</text>
</comment>
<dbReference type="EMBL" id="JYDO01000060">
    <property type="protein sequence ID" value="KRZ73646.1"/>
    <property type="molecule type" value="Genomic_DNA"/>
</dbReference>
<keyword evidence="2" id="KW-1185">Reference proteome</keyword>
<dbReference type="Proteomes" id="UP000054843">
    <property type="component" value="Unassembled WGS sequence"/>
</dbReference>
<proteinExistence type="predicted"/>
<evidence type="ECO:0000313" key="1">
    <source>
        <dbReference type="EMBL" id="KRZ73646.1"/>
    </source>
</evidence>
<evidence type="ECO:0000313" key="2">
    <source>
        <dbReference type="Proteomes" id="UP000054843"/>
    </source>
</evidence>
<gene>
    <name evidence="1" type="ORF">T10_10395</name>
</gene>
<name>A0A0V1MQL2_9BILA</name>
<protein>
    <submittedName>
        <fullName evidence="1">Uncharacterized protein</fullName>
    </submittedName>
</protein>
<accession>A0A0V1MQL2</accession>